<feature type="region of interest" description="Disordered" evidence="1">
    <location>
        <begin position="95"/>
        <end position="210"/>
    </location>
</feature>
<comment type="caution">
    <text evidence="2">The sequence shown here is derived from an EMBL/GenBank/DDBJ whole genome shotgun (WGS) entry which is preliminary data.</text>
</comment>
<keyword evidence="3" id="KW-1185">Reference proteome</keyword>
<accession>A0ABR2XWD2</accession>
<organism evidence="2 3">
    <name type="scientific">Seiridium cardinale</name>
    <dbReference type="NCBI Taxonomy" id="138064"/>
    <lineage>
        <taxon>Eukaryota</taxon>
        <taxon>Fungi</taxon>
        <taxon>Dikarya</taxon>
        <taxon>Ascomycota</taxon>
        <taxon>Pezizomycotina</taxon>
        <taxon>Sordariomycetes</taxon>
        <taxon>Xylariomycetidae</taxon>
        <taxon>Amphisphaeriales</taxon>
        <taxon>Sporocadaceae</taxon>
        <taxon>Seiridium</taxon>
    </lineage>
</organism>
<gene>
    <name evidence="2" type="ORF">SCAR479_05353</name>
</gene>
<feature type="compositionally biased region" description="Low complexity" evidence="1">
    <location>
        <begin position="189"/>
        <end position="208"/>
    </location>
</feature>
<dbReference type="Proteomes" id="UP001465668">
    <property type="component" value="Unassembled WGS sequence"/>
</dbReference>
<feature type="compositionally biased region" description="Low complexity" evidence="1">
    <location>
        <begin position="24"/>
        <end position="42"/>
    </location>
</feature>
<name>A0ABR2XWD2_9PEZI</name>
<evidence type="ECO:0000313" key="2">
    <source>
        <dbReference type="EMBL" id="KAK9778027.1"/>
    </source>
</evidence>
<evidence type="ECO:0000256" key="1">
    <source>
        <dbReference type="SAM" id="MobiDB-lite"/>
    </source>
</evidence>
<feature type="compositionally biased region" description="Polar residues" evidence="1">
    <location>
        <begin position="128"/>
        <end position="143"/>
    </location>
</feature>
<protein>
    <recommendedName>
        <fullName evidence="4">BTB domain-containing protein</fullName>
    </recommendedName>
</protein>
<feature type="compositionally biased region" description="Polar residues" evidence="1">
    <location>
        <begin position="153"/>
        <end position="174"/>
    </location>
</feature>
<evidence type="ECO:0008006" key="4">
    <source>
        <dbReference type="Google" id="ProtNLM"/>
    </source>
</evidence>
<sequence>MAPQKGGQATKQHKQQQSAGAGGNKKPASAAAPAARPAVVPAIPLPMMQRQASIKGGGGGGSSNAIRSKQPTLAAASSGRYPVASLEAALIVPQAAADSQAMPRHKQRRSKQKNEVNANGTHVEKPGSTATTNGEHNNNNTSTKKQHHHRQHSLTNGTDHQDPTSANHGANGLTNGVAKITFGDNARDPTTATASSVTSAHVSTAPSVGDAESVAGSTSVIDPHHGKCFIALGQITLHASPVSQSLLHRLTEAATVQPMQPRTTTESTTLITPNHTRPAAHGNDALMHPAPESAALHALHRPHPNGAGIMFGGVPTPDSHTPSPASGAFMPPPPRPLLNGDYHKMITTNGRHVHHEHTDSNGTNFAFPITPYRPVPDHVTTMDSYGPVPAPVPVHRAHPDGYPPSVNHYEPPTPHSFHGSHASGDFNGPDNVVPFHPNGHGFDHDHRNGRPHGSAHMQPFMAPQQFPRRPSLEEELMDSVIFFQNQFNSAELADCTLELKYPDGHNHPVKINAHKLILARSAALKQYIMIARAADPGSHVITVNATDPYLRSDAWYTAVQRLYLHPLFSPPPTANGADFAGSNIDQFRFCLGYAAAGHLLEMDDVLTRGLRIAAGMINWHNIEEALGFAFEGATHRHFVGDNGHDYPVIDFAYGGETRMLMASITSFLINYFPPNFDLDTAAIDPPNFARIPATTSTYQQPAKSAPAIARGTSVQKHSKSSRLSVIKFGDLPTAFPEDDNGAAPREPAKCSPQLSRILLNLPFEDLRYVLTSASSSQAWNTAQDRYHAMADIIAEREVRRLRAVEAIRAGVVPGSTEIRQRLSAHRRYDMVDTWDVLNWQEIVQASGNGVPGLVRTWIPQFGVPPETMMEREPTYEPNRLESMV</sequence>
<reference evidence="2 3" key="1">
    <citation type="submission" date="2024-02" db="EMBL/GenBank/DDBJ databases">
        <title>First draft genome assembly of two strains of Seiridium cardinale.</title>
        <authorList>
            <person name="Emiliani G."/>
            <person name="Scali E."/>
        </authorList>
    </citation>
    <scope>NUCLEOTIDE SEQUENCE [LARGE SCALE GENOMIC DNA]</scope>
    <source>
        <strain evidence="2 3">BM-138-000479</strain>
    </source>
</reference>
<proteinExistence type="predicted"/>
<dbReference type="EMBL" id="JARVKM010000018">
    <property type="protein sequence ID" value="KAK9778027.1"/>
    <property type="molecule type" value="Genomic_DNA"/>
</dbReference>
<feature type="region of interest" description="Disordered" evidence="1">
    <location>
        <begin position="1"/>
        <end position="67"/>
    </location>
</feature>
<evidence type="ECO:0000313" key="3">
    <source>
        <dbReference type="Proteomes" id="UP001465668"/>
    </source>
</evidence>